<dbReference type="SUPFAM" id="SSF52540">
    <property type="entry name" value="P-loop containing nucleoside triphosphate hydrolases"/>
    <property type="match status" value="1"/>
</dbReference>
<keyword evidence="1" id="KW-0175">Coiled coil</keyword>
<comment type="caution">
    <text evidence="4">The sequence shown here is derived from an EMBL/GenBank/DDBJ whole genome shotgun (WGS) entry which is preliminary data.</text>
</comment>
<dbReference type="Gene3D" id="3.40.50.300">
    <property type="entry name" value="P-loop containing nucleotide triphosphate hydrolases"/>
    <property type="match status" value="1"/>
</dbReference>
<evidence type="ECO:0000259" key="3">
    <source>
        <dbReference type="Pfam" id="PF07728"/>
    </source>
</evidence>
<organism evidence="4 5">
    <name type="scientific">Dactylosporangium vinaceum</name>
    <dbReference type="NCBI Taxonomy" id="53362"/>
    <lineage>
        <taxon>Bacteria</taxon>
        <taxon>Bacillati</taxon>
        <taxon>Actinomycetota</taxon>
        <taxon>Actinomycetes</taxon>
        <taxon>Micromonosporales</taxon>
        <taxon>Micromonosporaceae</taxon>
        <taxon>Dactylosporangium</taxon>
    </lineage>
</organism>
<dbReference type="RefSeq" id="WP_223095464.1">
    <property type="nucleotide sequence ID" value="NZ_CP061913.1"/>
</dbReference>
<feature type="domain" description="ATPase dynein-related AAA" evidence="3">
    <location>
        <begin position="466"/>
        <end position="604"/>
    </location>
</feature>
<gene>
    <name evidence="4" type="ORF">ACFFTR_10225</name>
</gene>
<feature type="coiled-coil region" evidence="1">
    <location>
        <begin position="64"/>
        <end position="122"/>
    </location>
</feature>
<evidence type="ECO:0000256" key="2">
    <source>
        <dbReference type="SAM" id="MobiDB-lite"/>
    </source>
</evidence>
<proteinExistence type="predicted"/>
<dbReference type="InterPro" id="IPR027417">
    <property type="entry name" value="P-loop_NTPase"/>
</dbReference>
<dbReference type="InterPro" id="IPR011704">
    <property type="entry name" value="ATPase_dyneun-rel_AAA"/>
</dbReference>
<dbReference type="Pfam" id="PF07728">
    <property type="entry name" value="AAA_5"/>
    <property type="match status" value="1"/>
</dbReference>
<protein>
    <submittedName>
        <fullName evidence="4">AAA family ATPase</fullName>
    </submittedName>
</protein>
<feature type="coiled-coil region" evidence="1">
    <location>
        <begin position="165"/>
        <end position="194"/>
    </location>
</feature>
<feature type="region of interest" description="Disordered" evidence="2">
    <location>
        <begin position="1"/>
        <end position="24"/>
    </location>
</feature>
<evidence type="ECO:0000256" key="1">
    <source>
        <dbReference type="SAM" id="Coils"/>
    </source>
</evidence>
<evidence type="ECO:0000313" key="4">
    <source>
        <dbReference type="EMBL" id="MFB9443460.1"/>
    </source>
</evidence>
<accession>A0ABV5M3N4</accession>
<sequence>MGGRRKTSNIPPGQRRPALQPAADKLDLAAAAKRAADDTEVRAALAEQGIEPPANDDKAVLSAYDELLRQASAYERAAAAARERTGAAADAEAVAREREQLAADARAAAEADRRRLAAAEDELKGRLSRFTADEAHLKVRGDEVTALEREARDGFAAQARAARLELEAELDLRRQTAQLEAEQQRRQLAEEHAKQTALLERDRAALRRSEEELRFEKGALRGQQILLERKLDDLDKEIQARAAADIAALDRDLQVLRIQHDAQVDTIAELRKLVSERDEQLLRVGGTDPRYLIDERDRLAADNAELRGKLAERLSDDDHHRLRWLEQQYREAAGDRDRLAYRVQELEADVLAGRINNLQMKQLSDAEAHYALLTRGYESRIAELQGVLEQLTQDRPDPGTPLFPRCVAMDDDPLLSERGAISADRPDLSRLARSLQTVMFADSQRAYRLNDVCVLLGGLAMSRLHLLEGMSGIGKTSLPVALAKALGTECAVVEVQAGWRDRTDLFGHHNTFERRFEESEFLQALYLAQTPRYRERPFFIVLDEMNLARPEQYFSVLLSQLERAGAPIQLVTRGAGRAPKGLVNGTHISLPDNVWFIGTANQDESTLEFADKTYNRSHVMELPAQRPWLASHGTIPDIERYSAEELRRTFREAKRQHISDVREVRGFLGEVADDLREHGRLVVAPRLQRQLEMFVPVVVAAHAGNPVEERPDAEDAAQDGRSLAADHFLARKVLRSLRGRYDVTPGGLGKIRDTIRTAWELCGLSGVPVRCVALLDDEQRRREG</sequence>
<dbReference type="Proteomes" id="UP001589608">
    <property type="component" value="Unassembled WGS sequence"/>
</dbReference>
<keyword evidence="5" id="KW-1185">Reference proteome</keyword>
<evidence type="ECO:0000313" key="5">
    <source>
        <dbReference type="Proteomes" id="UP001589608"/>
    </source>
</evidence>
<dbReference type="EMBL" id="JBHMCA010000021">
    <property type="protein sequence ID" value="MFB9443460.1"/>
    <property type="molecule type" value="Genomic_DNA"/>
</dbReference>
<name>A0ABV5M3N4_9ACTN</name>
<reference evidence="4 5" key="1">
    <citation type="submission" date="2024-09" db="EMBL/GenBank/DDBJ databases">
        <authorList>
            <person name="Sun Q."/>
            <person name="Mori K."/>
        </authorList>
    </citation>
    <scope>NUCLEOTIDE SEQUENCE [LARGE SCALE GENOMIC DNA]</scope>
    <source>
        <strain evidence="4 5">JCM 3307</strain>
    </source>
</reference>